<dbReference type="Proteomes" id="UP000694844">
    <property type="component" value="Chromosome 2"/>
</dbReference>
<organism evidence="2 3">
    <name type="scientific">Crassostrea virginica</name>
    <name type="common">Eastern oyster</name>
    <dbReference type="NCBI Taxonomy" id="6565"/>
    <lineage>
        <taxon>Eukaryota</taxon>
        <taxon>Metazoa</taxon>
        <taxon>Spiralia</taxon>
        <taxon>Lophotrochozoa</taxon>
        <taxon>Mollusca</taxon>
        <taxon>Bivalvia</taxon>
        <taxon>Autobranchia</taxon>
        <taxon>Pteriomorphia</taxon>
        <taxon>Ostreida</taxon>
        <taxon>Ostreoidea</taxon>
        <taxon>Ostreidae</taxon>
        <taxon>Crassostrea</taxon>
    </lineage>
</organism>
<keyword evidence="2" id="KW-1185">Reference proteome</keyword>
<dbReference type="KEGG" id="cvn:111121160"/>
<keyword evidence="1" id="KW-0732">Signal</keyword>
<gene>
    <name evidence="3" type="primary">LOC111121160</name>
</gene>
<proteinExistence type="predicted"/>
<accession>A0A8B8CQD3</accession>
<evidence type="ECO:0000256" key="1">
    <source>
        <dbReference type="SAM" id="SignalP"/>
    </source>
</evidence>
<dbReference type="GeneID" id="111121160"/>
<dbReference type="AlphaFoldDB" id="A0A8B8CQD3"/>
<dbReference type="RefSeq" id="XP_022318017.1">
    <property type="nucleotide sequence ID" value="XM_022462309.1"/>
</dbReference>
<name>A0A8B8CQD3_CRAVI</name>
<evidence type="ECO:0000313" key="3">
    <source>
        <dbReference type="RefSeq" id="XP_022318017.1"/>
    </source>
</evidence>
<dbReference type="Gene3D" id="1.20.120.20">
    <property type="entry name" value="Apolipoprotein"/>
    <property type="match status" value="1"/>
</dbReference>
<feature type="signal peptide" evidence="1">
    <location>
        <begin position="1"/>
        <end position="23"/>
    </location>
</feature>
<reference evidence="3" key="1">
    <citation type="submission" date="2025-08" db="UniProtKB">
        <authorList>
            <consortium name="RefSeq"/>
        </authorList>
    </citation>
    <scope>IDENTIFICATION</scope>
    <source>
        <tissue evidence="3">Whole sample</tissue>
    </source>
</reference>
<feature type="chain" id="PRO_5034982633" evidence="1">
    <location>
        <begin position="24"/>
        <end position="374"/>
    </location>
</feature>
<sequence>MSPFFIVTFHALLVGFSCQAALTELDGYSLQELDKLVRQNLVFMVVDRVNDSISVQRNLQNDCASLVNHTADNCRECQQAHHTPSNHQVSNPIDAVLPTILQPSLSAGKLLEFVASTVTSAESIKLLGKKATKLVNDIGSVAKNAGESLLDGAKSAFYSSVGGLKDFGDKLTSLTSDIGSSLKDAAGTLDHLFTDQIGGSITDIGNNLVDGAKDLFNNIGSSATDVANSISSGANQVVDKISSGLSSIGHSIGHIFGRKRSACPDCDKINSHNGEEVVTNVCGSDFMTKHNAILTEIKHMQDIYSSAVNTTVIQKVEYDPTSIDVTHGVQFRVVYITFTINGRSQRYAPSSPLLLTDLPTMAESVSMEVYENYV</sequence>
<dbReference type="OrthoDB" id="6119897at2759"/>
<evidence type="ECO:0000313" key="2">
    <source>
        <dbReference type="Proteomes" id="UP000694844"/>
    </source>
</evidence>
<protein>
    <submittedName>
        <fullName evidence="3">Uncharacterized protein LOC111121160</fullName>
    </submittedName>
</protein>